<evidence type="ECO:0000256" key="1">
    <source>
        <dbReference type="ARBA" id="ARBA00023295"/>
    </source>
</evidence>
<keyword evidence="1" id="KW-0326">Glycosidase</keyword>
<organism evidence="6 7">
    <name type="scientific">Plantactinospora mayteni</name>
    <dbReference type="NCBI Taxonomy" id="566021"/>
    <lineage>
        <taxon>Bacteria</taxon>
        <taxon>Bacillati</taxon>
        <taxon>Actinomycetota</taxon>
        <taxon>Actinomycetes</taxon>
        <taxon>Micromonosporales</taxon>
        <taxon>Micromonosporaceae</taxon>
        <taxon>Plantactinospora</taxon>
    </lineage>
</organism>
<feature type="domain" description="Fibronectin type-III" evidence="5">
    <location>
        <begin position="341"/>
        <end position="429"/>
    </location>
</feature>
<comment type="caution">
    <text evidence="6">The sequence shown here is derived from an EMBL/GenBank/DDBJ whole genome shotgun (WGS) entry which is preliminary data.</text>
</comment>
<gene>
    <name evidence="6" type="ORF">Pma05_03360</name>
</gene>
<feature type="region of interest" description="Disordered" evidence="3">
    <location>
        <begin position="144"/>
        <end position="257"/>
    </location>
</feature>
<keyword evidence="4" id="KW-1133">Transmembrane helix</keyword>
<dbReference type="PROSITE" id="PS50853">
    <property type="entry name" value="FN3"/>
    <property type="match status" value="1"/>
</dbReference>
<keyword evidence="7" id="KW-1185">Reference proteome</keyword>
<keyword evidence="2" id="KW-0119">Carbohydrate metabolism</keyword>
<evidence type="ECO:0000256" key="4">
    <source>
        <dbReference type="SAM" id="Phobius"/>
    </source>
</evidence>
<proteinExistence type="predicted"/>
<dbReference type="EMBL" id="BONX01000002">
    <property type="protein sequence ID" value="GIG93763.1"/>
    <property type="molecule type" value="Genomic_DNA"/>
</dbReference>
<keyword evidence="4" id="KW-0472">Membrane</keyword>
<feature type="region of interest" description="Disordered" evidence="3">
    <location>
        <begin position="321"/>
        <end position="343"/>
    </location>
</feature>
<dbReference type="Gene3D" id="1.25.40.10">
    <property type="entry name" value="Tetratricopeptide repeat domain"/>
    <property type="match status" value="1"/>
</dbReference>
<dbReference type="InterPro" id="IPR036116">
    <property type="entry name" value="FN3_sf"/>
</dbReference>
<evidence type="ECO:0000313" key="7">
    <source>
        <dbReference type="Proteomes" id="UP000621500"/>
    </source>
</evidence>
<evidence type="ECO:0000256" key="3">
    <source>
        <dbReference type="SAM" id="MobiDB-lite"/>
    </source>
</evidence>
<dbReference type="Pfam" id="PF13424">
    <property type="entry name" value="TPR_12"/>
    <property type="match status" value="1"/>
</dbReference>
<feature type="compositionally biased region" description="Low complexity" evidence="3">
    <location>
        <begin position="160"/>
        <end position="171"/>
    </location>
</feature>
<dbReference type="InterPro" id="IPR013783">
    <property type="entry name" value="Ig-like_fold"/>
</dbReference>
<evidence type="ECO:0000259" key="5">
    <source>
        <dbReference type="PROSITE" id="PS50853"/>
    </source>
</evidence>
<dbReference type="Pfam" id="PF00041">
    <property type="entry name" value="fn3"/>
    <property type="match status" value="1"/>
</dbReference>
<dbReference type="SUPFAM" id="SSF48452">
    <property type="entry name" value="TPR-like"/>
    <property type="match status" value="1"/>
</dbReference>
<feature type="transmembrane region" description="Helical" evidence="4">
    <location>
        <begin position="296"/>
        <end position="318"/>
    </location>
</feature>
<name>A0ABQ4EGA7_9ACTN</name>
<dbReference type="InterPro" id="IPR011990">
    <property type="entry name" value="TPR-like_helical_dom_sf"/>
</dbReference>
<accession>A0ABQ4EGA7</accession>
<protein>
    <recommendedName>
        <fullName evidence="5">Fibronectin type-III domain-containing protein</fullName>
    </recommendedName>
</protein>
<dbReference type="CDD" id="cd00063">
    <property type="entry name" value="FN3"/>
    <property type="match status" value="1"/>
</dbReference>
<keyword evidence="2" id="KW-0624">Polysaccharide degradation</keyword>
<dbReference type="SUPFAM" id="SSF49265">
    <property type="entry name" value="Fibronectin type III"/>
    <property type="match status" value="1"/>
</dbReference>
<dbReference type="Proteomes" id="UP000621500">
    <property type="component" value="Unassembled WGS sequence"/>
</dbReference>
<dbReference type="InterPro" id="IPR003961">
    <property type="entry name" value="FN3_dom"/>
</dbReference>
<keyword evidence="1" id="KW-0378">Hydrolase</keyword>
<evidence type="ECO:0000313" key="6">
    <source>
        <dbReference type="EMBL" id="GIG93763.1"/>
    </source>
</evidence>
<sequence>MAGVSQPPQLAAVQGRARALRDGGDDPGARRLLAQALDAARPAYGKDHPEVLGTVGVLAQWHREADDPAAARRLLEEALVDGQRRWGEADPLMLALTFELGVVAEELGNRHEARRNFGRVASLGPGVLGDDHWQVRAARDYLGEAPGGAAPEPVAPAPAAPLSAPPASLSAPPAPLSAPPASLSAPPAPLSAPPAPLSAPPAPLSAPPLSAPPGPAGGGGGGLYQPVATSPVSGQPAEPLASPYAPSPAERASSTYPPYSAQSVAQLESYPVIAATPPPAAPAPAAEPNRGRGSTVAAAIAAAAAVVAAIVVVVAVLVDKSGSPDPGPTDERGEPIVAGEPPTDVKLRDEGTAITVSWTDPSGGTVPFVVAGARAGQQTKPMITLSAGETTYKVNALNPKLDYCFSVLAVYSTNEFAPSDLACTKRDGAGATPR</sequence>
<keyword evidence="4" id="KW-0812">Transmembrane</keyword>
<feature type="compositionally biased region" description="Pro residues" evidence="3">
    <location>
        <begin position="186"/>
        <end position="215"/>
    </location>
</feature>
<reference evidence="6 7" key="1">
    <citation type="submission" date="2021-01" db="EMBL/GenBank/DDBJ databases">
        <title>Whole genome shotgun sequence of Plantactinospora mayteni NBRC 109088.</title>
        <authorList>
            <person name="Komaki H."/>
            <person name="Tamura T."/>
        </authorList>
    </citation>
    <scope>NUCLEOTIDE SEQUENCE [LARGE SCALE GENOMIC DNA]</scope>
    <source>
        <strain evidence="6 7">NBRC 109088</strain>
    </source>
</reference>
<feature type="region of interest" description="Disordered" evidence="3">
    <location>
        <begin position="1"/>
        <end position="27"/>
    </location>
</feature>
<dbReference type="Gene3D" id="2.60.40.10">
    <property type="entry name" value="Immunoglobulins"/>
    <property type="match status" value="1"/>
</dbReference>
<evidence type="ECO:0000256" key="2">
    <source>
        <dbReference type="ARBA" id="ARBA00023326"/>
    </source>
</evidence>